<dbReference type="Proteomes" id="UP000234433">
    <property type="component" value="Unassembled WGS sequence"/>
</dbReference>
<organism evidence="1 2">
    <name type="scientific">Brevibacterium antiquum CNRZ 918</name>
    <dbReference type="NCBI Taxonomy" id="1255637"/>
    <lineage>
        <taxon>Bacteria</taxon>
        <taxon>Bacillati</taxon>
        <taxon>Actinomycetota</taxon>
        <taxon>Actinomycetes</taxon>
        <taxon>Micrococcales</taxon>
        <taxon>Brevibacteriaceae</taxon>
        <taxon>Brevibacterium</taxon>
    </lineage>
</organism>
<dbReference type="AlphaFoldDB" id="A0A2H1KXY6"/>
<dbReference type="RefSeq" id="WP_101620978.1">
    <property type="nucleotide sequence ID" value="NZ_FXZD01000013.1"/>
</dbReference>
<protein>
    <submittedName>
        <fullName evidence="1">Uncharacterized protein</fullName>
    </submittedName>
</protein>
<evidence type="ECO:0000313" key="1">
    <source>
        <dbReference type="EMBL" id="SMY04092.1"/>
    </source>
</evidence>
<gene>
    <name evidence="1" type="ORF">BANT918_02973</name>
</gene>
<reference evidence="1 2" key="1">
    <citation type="submission" date="2017-03" db="EMBL/GenBank/DDBJ databases">
        <authorList>
            <person name="Afonso C.L."/>
            <person name="Miller P.J."/>
            <person name="Scott M.A."/>
            <person name="Spackman E."/>
            <person name="Goraichik I."/>
            <person name="Dimitrov K.M."/>
            <person name="Suarez D.L."/>
            <person name="Swayne D.E."/>
        </authorList>
    </citation>
    <scope>NUCLEOTIDE SEQUENCE [LARGE SCALE GENOMIC DNA]</scope>
    <source>
        <strain evidence="1 2">CNRZ 918</strain>
    </source>
</reference>
<evidence type="ECO:0000313" key="2">
    <source>
        <dbReference type="Proteomes" id="UP000234433"/>
    </source>
</evidence>
<name>A0A2H1KXY6_9MICO</name>
<proteinExistence type="predicted"/>
<accession>A0A2H1KXY6</accession>
<sequence length="130" mass="14496">MSTPTPLDALKHVSLAGIDILDYVAEDLVINYDVDEDGHLLKMLDNVRESMHQALQSQVSYRLTELSGPVVVSQVPHSNTYEQARFYSDGTPVYYDESCTVPIQDEDGMTHLTPSTRRVFRPMPNGGEPA</sequence>
<dbReference type="EMBL" id="FXZD01000013">
    <property type="protein sequence ID" value="SMY04092.1"/>
    <property type="molecule type" value="Genomic_DNA"/>
</dbReference>